<feature type="compositionally biased region" description="Basic and acidic residues" evidence="1">
    <location>
        <begin position="83"/>
        <end position="97"/>
    </location>
</feature>
<name>A0A9P3FH08_9PEZI</name>
<dbReference type="GeneID" id="68295910"/>
<evidence type="ECO:0000256" key="1">
    <source>
        <dbReference type="SAM" id="MobiDB-lite"/>
    </source>
</evidence>
<reference evidence="3 4" key="1">
    <citation type="submission" date="2021-01" db="EMBL/GenBank/DDBJ databases">
        <title>Cercospora kikuchii MAFF 305040 whole genome shotgun sequence.</title>
        <authorList>
            <person name="Kashiwa T."/>
            <person name="Suzuki T."/>
        </authorList>
    </citation>
    <scope>NUCLEOTIDE SEQUENCE [LARGE SCALE GENOMIC DNA]</scope>
    <source>
        <strain evidence="3 4">MAFF 305040</strain>
    </source>
</reference>
<sequence length="172" mass="18329">MQYRHVALASFAALTMAAPVPSVEIDWNNTPENQDLAKRTFPFFSFWKDFLPSSMRTAFEDNSGSSGGISGASDDSDAGGDSEMAKRQAIEAEDHTKSKSHHHQEFPGGHHGPGVGHHPGDGNPGYRCVDMKHGSATEGRCVGHHKPAGKGNGKEKPPAGAAIARRADEEKA</sequence>
<dbReference type="OrthoDB" id="10617584at2759"/>
<keyword evidence="2" id="KW-0732">Signal</keyword>
<proteinExistence type="predicted"/>
<dbReference type="RefSeq" id="XP_044661725.1">
    <property type="nucleotide sequence ID" value="XM_044805790.1"/>
</dbReference>
<evidence type="ECO:0000313" key="3">
    <source>
        <dbReference type="EMBL" id="GIZ47238.1"/>
    </source>
</evidence>
<feature type="region of interest" description="Disordered" evidence="1">
    <location>
        <begin position="60"/>
        <end position="172"/>
    </location>
</feature>
<dbReference type="Proteomes" id="UP000825890">
    <property type="component" value="Unassembled WGS sequence"/>
</dbReference>
<dbReference type="EMBL" id="BOLY01000007">
    <property type="protein sequence ID" value="GIZ47238.1"/>
    <property type="molecule type" value="Genomic_DNA"/>
</dbReference>
<comment type="caution">
    <text evidence="3">The sequence shown here is derived from an EMBL/GenBank/DDBJ whole genome shotgun (WGS) entry which is preliminary data.</text>
</comment>
<evidence type="ECO:0000313" key="4">
    <source>
        <dbReference type="Proteomes" id="UP000825890"/>
    </source>
</evidence>
<organism evidence="3 4">
    <name type="scientific">Cercospora kikuchii</name>
    <dbReference type="NCBI Taxonomy" id="84275"/>
    <lineage>
        <taxon>Eukaryota</taxon>
        <taxon>Fungi</taxon>
        <taxon>Dikarya</taxon>
        <taxon>Ascomycota</taxon>
        <taxon>Pezizomycotina</taxon>
        <taxon>Dothideomycetes</taxon>
        <taxon>Dothideomycetidae</taxon>
        <taxon>Mycosphaerellales</taxon>
        <taxon>Mycosphaerellaceae</taxon>
        <taxon>Cercospora</taxon>
    </lineage>
</organism>
<gene>
    <name evidence="3" type="ORF">CKM354_001033500</name>
</gene>
<feature type="signal peptide" evidence="2">
    <location>
        <begin position="1"/>
        <end position="17"/>
    </location>
</feature>
<dbReference type="AlphaFoldDB" id="A0A9P3FH08"/>
<protein>
    <submittedName>
        <fullName evidence="3">Uncharacterized protein</fullName>
    </submittedName>
</protein>
<keyword evidence="4" id="KW-1185">Reference proteome</keyword>
<evidence type="ECO:0000256" key="2">
    <source>
        <dbReference type="SAM" id="SignalP"/>
    </source>
</evidence>
<feature type="chain" id="PRO_5040400738" evidence="2">
    <location>
        <begin position="18"/>
        <end position="172"/>
    </location>
</feature>
<accession>A0A9P3FH08</accession>